<proteinExistence type="predicted"/>
<gene>
    <name evidence="2" type="ORF">GPECTOR_408g247</name>
</gene>
<comment type="caution">
    <text evidence="2">The sequence shown here is derived from an EMBL/GenBank/DDBJ whole genome shotgun (WGS) entry which is preliminary data.</text>
</comment>
<dbReference type="OrthoDB" id="547380at2759"/>
<organism evidence="2 3">
    <name type="scientific">Gonium pectorale</name>
    <name type="common">Green alga</name>
    <dbReference type="NCBI Taxonomy" id="33097"/>
    <lineage>
        <taxon>Eukaryota</taxon>
        <taxon>Viridiplantae</taxon>
        <taxon>Chlorophyta</taxon>
        <taxon>core chlorophytes</taxon>
        <taxon>Chlorophyceae</taxon>
        <taxon>CS clade</taxon>
        <taxon>Chlamydomonadales</taxon>
        <taxon>Volvocaceae</taxon>
        <taxon>Gonium</taxon>
    </lineage>
</organism>
<dbReference type="AlphaFoldDB" id="A0A150FVA8"/>
<evidence type="ECO:0000256" key="1">
    <source>
        <dbReference type="SAM" id="MobiDB-lite"/>
    </source>
</evidence>
<dbReference type="Proteomes" id="UP000075714">
    <property type="component" value="Unassembled WGS sequence"/>
</dbReference>
<reference evidence="3" key="1">
    <citation type="journal article" date="2016" name="Nat. Commun.">
        <title>The Gonium pectorale genome demonstrates co-option of cell cycle regulation during the evolution of multicellularity.</title>
        <authorList>
            <person name="Hanschen E.R."/>
            <person name="Marriage T.N."/>
            <person name="Ferris P.J."/>
            <person name="Hamaji T."/>
            <person name="Toyoda A."/>
            <person name="Fujiyama A."/>
            <person name="Neme R."/>
            <person name="Noguchi H."/>
            <person name="Minakuchi Y."/>
            <person name="Suzuki M."/>
            <person name="Kawai-Toyooka H."/>
            <person name="Smith D.R."/>
            <person name="Sparks H."/>
            <person name="Anderson J."/>
            <person name="Bakaric R."/>
            <person name="Luria V."/>
            <person name="Karger A."/>
            <person name="Kirschner M.W."/>
            <person name="Durand P.M."/>
            <person name="Michod R.E."/>
            <person name="Nozaki H."/>
            <person name="Olson B.J."/>
        </authorList>
    </citation>
    <scope>NUCLEOTIDE SEQUENCE [LARGE SCALE GENOMIC DNA]</scope>
    <source>
        <strain evidence="3">NIES-2863</strain>
    </source>
</reference>
<sequence length="275" mass="30072">MRNENVVAAVRDLATRDFDVLKPCIDKATPVFKDVMVDKKGQLVLEKGSDLWAADVGSSLRCQYVFNLPRMKGATAAGSSVEDEGGDDEGSNEAEDGTDAKVAKGLRESAEEVLMGVAAAMKMPCARPSAPALLVNKQKPRGPPVECQAPHLDLGRKQKGISAILALEAFSLLVYPGSEAVVKEFWRRLDHVSSGDHSPEDMDAWLASRKFRALRMKVEPGDIILLSGHTVHAGDRGEHGHMALRIHWYVTESLYEENETTPLKTLSSEFAEMFV</sequence>
<dbReference type="EMBL" id="LSYV01000405">
    <property type="protein sequence ID" value="KXZ41537.1"/>
    <property type="molecule type" value="Genomic_DNA"/>
</dbReference>
<dbReference type="SUPFAM" id="SSF51197">
    <property type="entry name" value="Clavaminate synthase-like"/>
    <property type="match status" value="1"/>
</dbReference>
<feature type="region of interest" description="Disordered" evidence="1">
    <location>
        <begin position="76"/>
        <end position="100"/>
    </location>
</feature>
<protein>
    <submittedName>
        <fullName evidence="2">Uncharacterized protein</fullName>
    </submittedName>
</protein>
<evidence type="ECO:0000313" key="2">
    <source>
        <dbReference type="EMBL" id="KXZ41537.1"/>
    </source>
</evidence>
<feature type="compositionally biased region" description="Acidic residues" evidence="1">
    <location>
        <begin position="81"/>
        <end position="97"/>
    </location>
</feature>
<evidence type="ECO:0000313" key="3">
    <source>
        <dbReference type="Proteomes" id="UP000075714"/>
    </source>
</evidence>
<accession>A0A150FVA8</accession>
<keyword evidence="3" id="KW-1185">Reference proteome</keyword>
<name>A0A150FVA8_GONPE</name>